<dbReference type="Pfam" id="PF11181">
    <property type="entry name" value="YflT"/>
    <property type="match status" value="1"/>
</dbReference>
<comment type="caution">
    <text evidence="2">The sequence shown here is derived from an EMBL/GenBank/DDBJ whole genome shotgun (WGS) entry which is preliminary data.</text>
</comment>
<sequence>MKVQVVENGLQAARVIEEWIQEGYSRELIYLFALNENRSENLTHWTETGDMSLMELGFGETIENFFRPRDRELYSMFTSLGIDSHYAYELEADLERGRIVMVGVHK</sequence>
<protein>
    <recommendedName>
        <fullName evidence="1">General stress protein 17M-like domain-containing protein</fullName>
    </recommendedName>
</protein>
<evidence type="ECO:0000259" key="1">
    <source>
        <dbReference type="Pfam" id="PF11181"/>
    </source>
</evidence>
<keyword evidence="3" id="KW-1185">Reference proteome</keyword>
<organism evidence="2 3">
    <name type="scientific">Bacillus carboniphilus</name>
    <dbReference type="NCBI Taxonomy" id="86663"/>
    <lineage>
        <taxon>Bacteria</taxon>
        <taxon>Bacillati</taxon>
        <taxon>Bacillota</taxon>
        <taxon>Bacilli</taxon>
        <taxon>Bacillales</taxon>
        <taxon>Bacillaceae</taxon>
        <taxon>Bacillus</taxon>
    </lineage>
</organism>
<accession>A0ABP3G9W9</accession>
<dbReference type="EMBL" id="BAAADJ010000058">
    <property type="protein sequence ID" value="GAA0340163.1"/>
    <property type="molecule type" value="Genomic_DNA"/>
</dbReference>
<feature type="domain" description="General stress protein 17M-like" evidence="1">
    <location>
        <begin position="2"/>
        <end position="97"/>
    </location>
</feature>
<dbReference type="InterPro" id="IPR025889">
    <property type="entry name" value="GSP17M-like_dom"/>
</dbReference>
<evidence type="ECO:0000313" key="3">
    <source>
        <dbReference type="Proteomes" id="UP001500782"/>
    </source>
</evidence>
<gene>
    <name evidence="2" type="ORF">GCM10008967_33160</name>
</gene>
<proteinExistence type="predicted"/>
<name>A0ABP3G9W9_9BACI</name>
<dbReference type="Proteomes" id="UP001500782">
    <property type="component" value="Unassembled WGS sequence"/>
</dbReference>
<reference evidence="3" key="1">
    <citation type="journal article" date="2019" name="Int. J. Syst. Evol. Microbiol.">
        <title>The Global Catalogue of Microorganisms (GCM) 10K type strain sequencing project: providing services to taxonomists for standard genome sequencing and annotation.</title>
        <authorList>
            <consortium name="The Broad Institute Genomics Platform"/>
            <consortium name="The Broad Institute Genome Sequencing Center for Infectious Disease"/>
            <person name="Wu L."/>
            <person name="Ma J."/>
        </authorList>
    </citation>
    <scope>NUCLEOTIDE SEQUENCE [LARGE SCALE GENOMIC DNA]</scope>
    <source>
        <strain evidence="3">JCM 9731</strain>
    </source>
</reference>
<evidence type="ECO:0000313" key="2">
    <source>
        <dbReference type="EMBL" id="GAA0340163.1"/>
    </source>
</evidence>